<comment type="pathway">
    <text evidence="1 7">Amino-acid biosynthesis; L-arginine biosynthesis; N(2)-acetyl-L-ornithine from L-glutamate: step 3/4.</text>
</comment>
<dbReference type="Proteomes" id="UP000196074">
    <property type="component" value="Unassembled WGS sequence"/>
</dbReference>
<comment type="catalytic activity">
    <reaction evidence="6 7">
        <text>N-acetyl-L-glutamate 5-semialdehyde + phosphate + NADP(+) = N-acetyl-L-glutamyl 5-phosphate + NADPH + H(+)</text>
        <dbReference type="Rhea" id="RHEA:21588"/>
        <dbReference type="ChEBI" id="CHEBI:15378"/>
        <dbReference type="ChEBI" id="CHEBI:29123"/>
        <dbReference type="ChEBI" id="CHEBI:43474"/>
        <dbReference type="ChEBI" id="CHEBI:57783"/>
        <dbReference type="ChEBI" id="CHEBI:57936"/>
        <dbReference type="ChEBI" id="CHEBI:58349"/>
        <dbReference type="EC" id="1.2.1.38"/>
    </reaction>
</comment>
<keyword evidence="5 7" id="KW-0560">Oxidoreductase</keyword>
<reference evidence="11" key="1">
    <citation type="submission" date="2017-04" db="EMBL/GenBank/DDBJ databases">
        <title>Function of individual gut microbiota members based on whole genome sequencing of pure cultures obtained from chicken caecum.</title>
        <authorList>
            <person name="Medvecky M."/>
            <person name="Cejkova D."/>
            <person name="Polansky O."/>
            <person name="Karasova D."/>
            <person name="Kubasova T."/>
            <person name="Cizek A."/>
            <person name="Rychlik I."/>
        </authorList>
    </citation>
    <scope>NUCLEOTIDE SEQUENCE [LARGE SCALE GENOMIC DNA]</scope>
    <source>
        <strain evidence="11">An144</strain>
    </source>
</reference>
<dbReference type="GO" id="GO:0005737">
    <property type="term" value="C:cytoplasm"/>
    <property type="evidence" value="ECO:0007669"/>
    <property type="project" value="UniProtKB-SubCell"/>
</dbReference>
<evidence type="ECO:0000256" key="4">
    <source>
        <dbReference type="ARBA" id="ARBA00022857"/>
    </source>
</evidence>
<comment type="caution">
    <text evidence="10">The sequence shown here is derived from an EMBL/GenBank/DDBJ whole genome shotgun (WGS) entry which is preliminary data.</text>
</comment>
<evidence type="ECO:0000259" key="9">
    <source>
        <dbReference type="SMART" id="SM00859"/>
    </source>
</evidence>
<dbReference type="GO" id="GO:0006526">
    <property type="term" value="P:L-arginine biosynthetic process"/>
    <property type="evidence" value="ECO:0007669"/>
    <property type="project" value="UniProtKB-UniRule"/>
</dbReference>
<dbReference type="HAMAP" id="MF_00150">
    <property type="entry name" value="ArgC_type1"/>
    <property type="match status" value="1"/>
</dbReference>
<dbReference type="Pfam" id="PF22698">
    <property type="entry name" value="Semialdhyde_dhC_1"/>
    <property type="match status" value="1"/>
</dbReference>
<dbReference type="SUPFAM" id="SSF51735">
    <property type="entry name" value="NAD(P)-binding Rossmann-fold domains"/>
    <property type="match status" value="1"/>
</dbReference>
<feature type="active site" evidence="7 8">
    <location>
        <position position="145"/>
    </location>
</feature>
<proteinExistence type="inferred from homology"/>
<dbReference type="SMART" id="SM00859">
    <property type="entry name" value="Semialdhyde_dh"/>
    <property type="match status" value="1"/>
</dbReference>
<dbReference type="GO" id="GO:0070401">
    <property type="term" value="F:NADP+ binding"/>
    <property type="evidence" value="ECO:0007669"/>
    <property type="project" value="InterPro"/>
</dbReference>
<evidence type="ECO:0000256" key="5">
    <source>
        <dbReference type="ARBA" id="ARBA00023002"/>
    </source>
</evidence>
<evidence type="ECO:0000256" key="1">
    <source>
        <dbReference type="ARBA" id="ARBA00004862"/>
    </source>
</evidence>
<keyword evidence="2 7" id="KW-0055">Arginine biosynthesis</keyword>
<dbReference type="CDD" id="cd23934">
    <property type="entry name" value="AGPR_1_C"/>
    <property type="match status" value="1"/>
</dbReference>
<dbReference type="AlphaFoldDB" id="A0A1Y4R500"/>
<evidence type="ECO:0000256" key="6">
    <source>
        <dbReference type="ARBA" id="ARBA00050557"/>
    </source>
</evidence>
<dbReference type="RefSeq" id="WP_047241924.1">
    <property type="nucleotide sequence ID" value="NZ_LDEA01000026.1"/>
</dbReference>
<dbReference type="CDD" id="cd17895">
    <property type="entry name" value="AGPR_1_N"/>
    <property type="match status" value="1"/>
</dbReference>
<dbReference type="EC" id="1.2.1.38" evidence="7"/>
<name>A0A1Y4R500_9ENTE</name>
<dbReference type="InterPro" id="IPR050085">
    <property type="entry name" value="AGPR"/>
</dbReference>
<evidence type="ECO:0000313" key="11">
    <source>
        <dbReference type="Proteomes" id="UP000196074"/>
    </source>
</evidence>
<dbReference type="InterPro" id="IPR036291">
    <property type="entry name" value="NAD(P)-bd_dom_sf"/>
</dbReference>
<dbReference type="UniPathway" id="UPA00068">
    <property type="reaction ID" value="UER00108"/>
</dbReference>
<dbReference type="InterPro" id="IPR000534">
    <property type="entry name" value="Semialdehyde_DH_NAD-bd"/>
</dbReference>
<keyword evidence="4 7" id="KW-0521">NADP</keyword>
<comment type="similarity">
    <text evidence="7">Belongs to the NAGSA dehydrogenase family. Type 1 subfamily.</text>
</comment>
<dbReference type="GO" id="GO:0051287">
    <property type="term" value="F:NAD binding"/>
    <property type="evidence" value="ECO:0007669"/>
    <property type="project" value="InterPro"/>
</dbReference>
<dbReference type="FunFam" id="3.30.360.10:FF:000014">
    <property type="entry name" value="N-acetyl-gamma-glutamyl-phosphate reductase"/>
    <property type="match status" value="1"/>
</dbReference>
<protein>
    <recommendedName>
        <fullName evidence="7">N-acetyl-gamma-glutamyl-phosphate reductase</fullName>
        <shortName evidence="7">AGPR</shortName>
        <ecNumber evidence="7">1.2.1.38</ecNumber>
    </recommendedName>
    <alternativeName>
        <fullName evidence="7">N-acetyl-glutamate semialdehyde dehydrogenase</fullName>
        <shortName evidence="7">NAGSA dehydrogenase</shortName>
    </alternativeName>
</protein>
<evidence type="ECO:0000313" key="10">
    <source>
        <dbReference type="EMBL" id="OUQ11852.1"/>
    </source>
</evidence>
<dbReference type="Gene3D" id="3.40.50.720">
    <property type="entry name" value="NAD(P)-binding Rossmann-like Domain"/>
    <property type="match status" value="1"/>
</dbReference>
<dbReference type="InterPro" id="IPR000706">
    <property type="entry name" value="AGPR_type-1"/>
</dbReference>
<dbReference type="EMBL" id="NFLC01000001">
    <property type="protein sequence ID" value="OUQ11852.1"/>
    <property type="molecule type" value="Genomic_DNA"/>
</dbReference>
<dbReference type="GO" id="GO:0003942">
    <property type="term" value="F:N-acetyl-gamma-glutamyl-phosphate reductase activity"/>
    <property type="evidence" value="ECO:0007669"/>
    <property type="project" value="UniProtKB-UniRule"/>
</dbReference>
<gene>
    <name evidence="7" type="primary">argC</name>
    <name evidence="10" type="ORF">B5E88_00520</name>
</gene>
<accession>A0A1Y4R500</accession>
<feature type="domain" description="Semialdehyde dehydrogenase NAD-binding" evidence="9">
    <location>
        <begin position="2"/>
        <end position="140"/>
    </location>
</feature>
<sequence>MKAAIVGITGYTGVELMRLIEQHPYLEIGTLHRSGKKASYLTEEFPHFLPLNAKIQAFDAKNIMAQNDLVFFATPSGVSKDLVKPFVVNGFPVIDLSGDLRLKNGESYRKWYKKEPANPDILMQANYSLPEFQTNKSMLIANPGCYATATNLLLAPLVKAQIIQTDSIIVDAKSGLSGAGKGLSQSSHFVNVYNNMSMYKVNQHQHIPEIIQFLQQFDNQLKSIQFTTSLIPVSRGIFVSAYVKLKEKVVLEHIKTAYNSCYADKYFVRINHHQKLPDLHQVIGSNFCDIGYIYNECTGILTLVAVIDNLIKGASGQAIQNFNLWAGLDETCGLKQMPNFI</sequence>
<dbReference type="InterPro" id="IPR023013">
    <property type="entry name" value="AGPR_AS"/>
</dbReference>
<dbReference type="Gene3D" id="3.30.360.10">
    <property type="entry name" value="Dihydrodipicolinate Reductase, domain 2"/>
    <property type="match status" value="1"/>
</dbReference>
<dbReference type="PANTHER" id="PTHR32338">
    <property type="entry name" value="N-ACETYL-GAMMA-GLUTAMYL-PHOSPHATE REDUCTASE, CHLOROPLASTIC-RELATED-RELATED"/>
    <property type="match status" value="1"/>
</dbReference>
<dbReference type="Pfam" id="PF01118">
    <property type="entry name" value="Semialdhyde_dh"/>
    <property type="match status" value="1"/>
</dbReference>
<dbReference type="NCBIfam" id="TIGR01850">
    <property type="entry name" value="argC"/>
    <property type="match status" value="1"/>
</dbReference>
<dbReference type="InterPro" id="IPR058924">
    <property type="entry name" value="AGPR_dimerisation_dom"/>
</dbReference>
<dbReference type="PROSITE" id="PS01224">
    <property type="entry name" value="ARGC"/>
    <property type="match status" value="1"/>
</dbReference>
<evidence type="ECO:0000256" key="2">
    <source>
        <dbReference type="ARBA" id="ARBA00022571"/>
    </source>
</evidence>
<keyword evidence="7" id="KW-0963">Cytoplasm</keyword>
<evidence type="ECO:0000256" key="3">
    <source>
        <dbReference type="ARBA" id="ARBA00022605"/>
    </source>
</evidence>
<evidence type="ECO:0000256" key="8">
    <source>
        <dbReference type="PROSITE-ProRule" id="PRU10010"/>
    </source>
</evidence>
<dbReference type="SUPFAM" id="SSF55347">
    <property type="entry name" value="Glyceraldehyde-3-phosphate dehydrogenase-like, C-terminal domain"/>
    <property type="match status" value="1"/>
</dbReference>
<keyword evidence="3 7" id="KW-0028">Amino-acid biosynthesis</keyword>
<evidence type="ECO:0000256" key="7">
    <source>
        <dbReference type="HAMAP-Rule" id="MF_00150"/>
    </source>
</evidence>
<comment type="function">
    <text evidence="7">Catalyzes the NADPH-dependent reduction of N-acetyl-5-glutamyl phosphate to yield N-acetyl-L-glutamate 5-semialdehyde.</text>
</comment>
<organism evidence="10 11">
    <name type="scientific">Enterococcus cecorum</name>
    <dbReference type="NCBI Taxonomy" id="44008"/>
    <lineage>
        <taxon>Bacteria</taxon>
        <taxon>Bacillati</taxon>
        <taxon>Bacillota</taxon>
        <taxon>Bacilli</taxon>
        <taxon>Lactobacillales</taxon>
        <taxon>Enterococcaceae</taxon>
        <taxon>Enterococcus</taxon>
    </lineage>
</organism>
<dbReference type="PANTHER" id="PTHR32338:SF10">
    <property type="entry name" value="N-ACETYL-GAMMA-GLUTAMYL-PHOSPHATE REDUCTASE, CHLOROPLASTIC-RELATED"/>
    <property type="match status" value="1"/>
</dbReference>
<comment type="subcellular location">
    <subcellularLocation>
        <location evidence="7">Cytoplasm</location>
    </subcellularLocation>
</comment>